<keyword evidence="7" id="KW-0735">Signal-anchor</keyword>
<dbReference type="FunFam" id="3.40.50.11660:FF:000004">
    <property type="entry name" value="Glycoprotein 3-alpha-L-fucosyltransferase A"/>
    <property type="match status" value="1"/>
</dbReference>
<dbReference type="AlphaFoldDB" id="A0AAD9MY37"/>
<comment type="caution">
    <text evidence="15">The sequence shown here is derived from an EMBL/GenBank/DDBJ whole genome shotgun (WGS) entry which is preliminary data.</text>
</comment>
<evidence type="ECO:0000256" key="3">
    <source>
        <dbReference type="ARBA" id="ARBA00008919"/>
    </source>
</evidence>
<evidence type="ECO:0000256" key="12">
    <source>
        <dbReference type="RuleBase" id="RU003832"/>
    </source>
</evidence>
<evidence type="ECO:0000256" key="8">
    <source>
        <dbReference type="ARBA" id="ARBA00022989"/>
    </source>
</evidence>
<feature type="domain" description="Fucosyltransferase N-terminal" evidence="14">
    <location>
        <begin position="124"/>
        <end position="231"/>
    </location>
</feature>
<dbReference type="InterPro" id="IPR001503">
    <property type="entry name" value="Glyco_trans_10"/>
</dbReference>
<evidence type="ECO:0000313" key="15">
    <source>
        <dbReference type="EMBL" id="KAK2149710.1"/>
    </source>
</evidence>
<feature type="domain" description="Fucosyltransferase C-terminal" evidence="13">
    <location>
        <begin position="254"/>
        <end position="386"/>
    </location>
</feature>
<dbReference type="EC" id="2.4.1.-" evidence="12"/>
<dbReference type="PANTHER" id="PTHR48438:SF1">
    <property type="entry name" value="ALPHA-(1,3)-FUCOSYLTRANSFERASE C-RELATED"/>
    <property type="match status" value="1"/>
</dbReference>
<comment type="subcellular location">
    <subcellularLocation>
        <location evidence="1">Golgi apparatus membrane</location>
        <topology evidence="1">Single-pass type II membrane protein</topology>
    </subcellularLocation>
    <subcellularLocation>
        <location evidence="12">Golgi apparatus</location>
        <location evidence="12">Golgi stack membrane</location>
        <topology evidence="12">Single-pass type II membrane protein</topology>
    </subcellularLocation>
</comment>
<organism evidence="15 16">
    <name type="scientific">Paralvinella palmiformis</name>
    <dbReference type="NCBI Taxonomy" id="53620"/>
    <lineage>
        <taxon>Eukaryota</taxon>
        <taxon>Metazoa</taxon>
        <taxon>Spiralia</taxon>
        <taxon>Lophotrochozoa</taxon>
        <taxon>Annelida</taxon>
        <taxon>Polychaeta</taxon>
        <taxon>Sedentaria</taxon>
        <taxon>Canalipalpata</taxon>
        <taxon>Terebellida</taxon>
        <taxon>Terebelliformia</taxon>
        <taxon>Alvinellidae</taxon>
        <taxon>Paralvinella</taxon>
    </lineage>
</organism>
<evidence type="ECO:0000256" key="1">
    <source>
        <dbReference type="ARBA" id="ARBA00004323"/>
    </source>
</evidence>
<evidence type="ECO:0000256" key="5">
    <source>
        <dbReference type="ARBA" id="ARBA00022679"/>
    </source>
</evidence>
<keyword evidence="10" id="KW-0472">Membrane</keyword>
<dbReference type="InterPro" id="IPR055270">
    <property type="entry name" value="Glyco_tran_10_C"/>
</dbReference>
<evidence type="ECO:0000259" key="14">
    <source>
        <dbReference type="Pfam" id="PF17039"/>
    </source>
</evidence>
<dbReference type="Pfam" id="PF17039">
    <property type="entry name" value="Glyco_tran_10_N"/>
    <property type="match status" value="1"/>
</dbReference>
<gene>
    <name evidence="15" type="ORF">LSH36_440g00001</name>
</gene>
<reference evidence="15" key="1">
    <citation type="journal article" date="2023" name="Mol. Biol. Evol.">
        <title>Third-Generation Sequencing Reveals the Adaptive Role of the Epigenome in Three Deep-Sea Polychaetes.</title>
        <authorList>
            <person name="Perez M."/>
            <person name="Aroh O."/>
            <person name="Sun Y."/>
            <person name="Lan Y."/>
            <person name="Juniper S.K."/>
            <person name="Young C.R."/>
            <person name="Angers B."/>
            <person name="Qian P.Y."/>
        </authorList>
    </citation>
    <scope>NUCLEOTIDE SEQUENCE</scope>
    <source>
        <strain evidence="15">P08H-3</strain>
    </source>
</reference>
<evidence type="ECO:0000259" key="13">
    <source>
        <dbReference type="Pfam" id="PF00852"/>
    </source>
</evidence>
<keyword evidence="9 12" id="KW-0333">Golgi apparatus</keyword>
<keyword evidence="4 12" id="KW-0328">Glycosyltransferase</keyword>
<dbReference type="InterPro" id="IPR031481">
    <property type="entry name" value="Glyco_tran_10_N"/>
</dbReference>
<keyword evidence="8" id="KW-1133">Transmembrane helix</keyword>
<evidence type="ECO:0000313" key="16">
    <source>
        <dbReference type="Proteomes" id="UP001208570"/>
    </source>
</evidence>
<dbReference type="SUPFAM" id="SSF53756">
    <property type="entry name" value="UDP-Glycosyltransferase/glycogen phosphorylase"/>
    <property type="match status" value="1"/>
</dbReference>
<dbReference type="Gene3D" id="3.40.50.11660">
    <property type="entry name" value="Glycosyl transferase family 10, C-terminal domain"/>
    <property type="match status" value="1"/>
</dbReference>
<evidence type="ECO:0000256" key="9">
    <source>
        <dbReference type="ARBA" id="ARBA00023034"/>
    </source>
</evidence>
<keyword evidence="6 12" id="KW-0812">Transmembrane</keyword>
<name>A0AAD9MY37_9ANNE</name>
<evidence type="ECO:0000256" key="4">
    <source>
        <dbReference type="ARBA" id="ARBA00022676"/>
    </source>
</evidence>
<dbReference type="GO" id="GO:0032580">
    <property type="term" value="C:Golgi cisterna membrane"/>
    <property type="evidence" value="ECO:0007669"/>
    <property type="project" value="UniProtKB-SubCell"/>
</dbReference>
<keyword evidence="16" id="KW-1185">Reference proteome</keyword>
<sequence>MRSIFPPVIGKFLLLLSAASLATLFWHLYSISSYYWNTGYQRVNWEYEAVKEYVHEDNCVNRTELEYRNGEANITAYYNIQSAVSNKRKSDRVNKTISDIQDISILSPPALTKHTGNVGNLENTTKLILFWSRRPKQDIIRPYDRVTNDSDQFKRCPWSNCEFSRERGRVRKATVLVYRQYDPYPEWPSVRFPNQTYVHMLADRPGFQWWLPKFDGKINLTWNYRRDADVPSHVIVVRKQPSIEKEYVPKVPLAEKTKSVVWAVSHCDVQSKRHLYVAELSKYIDVDIYGKCGTLSCPRQMHRQCIEQWERQYKFYLSFENSICKDYITEKFYRPLGMELIPIVLGGGDYETAGPPHSYIDVREYKSPKHLASYLHLLSKMKDSTTNTFSGKSVMTSPSA</sequence>
<evidence type="ECO:0000256" key="6">
    <source>
        <dbReference type="ARBA" id="ARBA00022692"/>
    </source>
</evidence>
<evidence type="ECO:0000256" key="7">
    <source>
        <dbReference type="ARBA" id="ARBA00022968"/>
    </source>
</evidence>
<dbReference type="PANTHER" id="PTHR48438">
    <property type="entry name" value="ALPHA-(1,3)-FUCOSYLTRANSFERASE C-RELATED"/>
    <property type="match status" value="1"/>
</dbReference>
<proteinExistence type="inferred from homology"/>
<dbReference type="EMBL" id="JAODUP010000440">
    <property type="protein sequence ID" value="KAK2149710.1"/>
    <property type="molecule type" value="Genomic_DNA"/>
</dbReference>
<dbReference type="GO" id="GO:0000139">
    <property type="term" value="C:Golgi membrane"/>
    <property type="evidence" value="ECO:0007669"/>
    <property type="project" value="UniProtKB-SubCell"/>
</dbReference>
<comment type="similarity">
    <text evidence="3 12">Belongs to the glycosyltransferase 10 family.</text>
</comment>
<dbReference type="Pfam" id="PF00852">
    <property type="entry name" value="Glyco_transf_10"/>
    <property type="match status" value="1"/>
</dbReference>
<accession>A0AAD9MY37</accession>
<comment type="pathway">
    <text evidence="2">Protein modification; protein glycosylation.</text>
</comment>
<dbReference type="InterPro" id="IPR038577">
    <property type="entry name" value="GT10-like_C_sf"/>
</dbReference>
<dbReference type="Proteomes" id="UP001208570">
    <property type="component" value="Unassembled WGS sequence"/>
</dbReference>
<keyword evidence="11" id="KW-0325">Glycoprotein</keyword>
<protein>
    <recommendedName>
        <fullName evidence="12">Fucosyltransferase</fullName>
        <ecNumber evidence="12">2.4.1.-</ecNumber>
    </recommendedName>
</protein>
<keyword evidence="5 12" id="KW-0808">Transferase</keyword>
<evidence type="ECO:0000256" key="2">
    <source>
        <dbReference type="ARBA" id="ARBA00004922"/>
    </source>
</evidence>
<evidence type="ECO:0000256" key="10">
    <source>
        <dbReference type="ARBA" id="ARBA00023136"/>
    </source>
</evidence>
<evidence type="ECO:0000256" key="11">
    <source>
        <dbReference type="ARBA" id="ARBA00023180"/>
    </source>
</evidence>
<dbReference type="GO" id="GO:0008417">
    <property type="term" value="F:fucosyltransferase activity"/>
    <property type="evidence" value="ECO:0007669"/>
    <property type="project" value="InterPro"/>
</dbReference>